<dbReference type="EC" id="3.6.1.66" evidence="10"/>
<protein>
    <recommendedName>
        <fullName evidence="10">dITP/XTP pyrophosphatase</fullName>
        <ecNumber evidence="10">3.6.1.66</ecNumber>
    </recommendedName>
    <alternativeName>
        <fullName evidence="10">Non-canonical purine NTP pyrophosphatase</fullName>
    </alternativeName>
    <alternativeName>
        <fullName evidence="10">Non-standard purine NTP pyrophosphatase</fullName>
    </alternativeName>
    <alternativeName>
        <fullName evidence="10">Nucleoside-triphosphate diphosphatase</fullName>
    </alternativeName>
    <alternativeName>
        <fullName evidence="10">Nucleoside-triphosphate pyrophosphatase</fullName>
        <shortName evidence="10">NTPase</shortName>
    </alternativeName>
</protein>
<feature type="binding site" evidence="10">
    <location>
        <position position="179"/>
    </location>
    <ligand>
        <name>substrate</name>
    </ligand>
</feature>
<evidence type="ECO:0000256" key="9">
    <source>
        <dbReference type="ARBA" id="ARBA00052017"/>
    </source>
</evidence>
<dbReference type="CDD" id="cd00515">
    <property type="entry name" value="HAM1"/>
    <property type="match status" value="1"/>
</dbReference>
<evidence type="ECO:0000313" key="13">
    <source>
        <dbReference type="Proteomes" id="UP000006001"/>
    </source>
</evidence>
<dbReference type="InterPro" id="IPR029001">
    <property type="entry name" value="ITPase-like_fam"/>
</dbReference>
<evidence type="ECO:0000256" key="10">
    <source>
        <dbReference type="HAMAP-Rule" id="MF_01405"/>
    </source>
</evidence>
<evidence type="ECO:0000256" key="8">
    <source>
        <dbReference type="ARBA" id="ARBA00051875"/>
    </source>
</evidence>
<dbReference type="Pfam" id="PF01725">
    <property type="entry name" value="Ham1p_like"/>
    <property type="match status" value="1"/>
</dbReference>
<keyword evidence="13" id="KW-1185">Reference proteome</keyword>
<name>D0WIB3_SLAES</name>
<dbReference type="NCBIfam" id="TIGR00042">
    <property type="entry name" value="RdgB/HAM1 family non-canonical purine NTP pyrophosphatase"/>
    <property type="match status" value="1"/>
</dbReference>
<dbReference type="GO" id="GO:0005829">
    <property type="term" value="C:cytosol"/>
    <property type="evidence" value="ECO:0007669"/>
    <property type="project" value="TreeGrafter"/>
</dbReference>
<evidence type="ECO:0000256" key="2">
    <source>
        <dbReference type="ARBA" id="ARBA00011738"/>
    </source>
</evidence>
<evidence type="ECO:0000256" key="4">
    <source>
        <dbReference type="ARBA" id="ARBA00022741"/>
    </source>
</evidence>
<dbReference type="GO" id="GO:0035870">
    <property type="term" value="F:dITP diphosphatase activity"/>
    <property type="evidence" value="ECO:0007669"/>
    <property type="project" value="UniProtKB-UniRule"/>
</dbReference>
<keyword evidence="6 10" id="KW-0460">Magnesium</keyword>
<sequence>MEKIVVIATNNAHKVEEIRTALDFPGWRFVTLAECEPYPEPAEDADDFTGNAFIKAQAAHMHTGLAALADDSGLIVDALGGEPGVFSARYAGVHGDDAANNAKVLAGLEDVADDARTARFACALVFIDEDGTRTDAMGFIEGRIGHELRGSEGFGYDPLFLPDAFGQKKTLAEVGQDEKNAISHRGNALRALKAKLQTGLQ</sequence>
<comment type="catalytic activity">
    <reaction evidence="9 10">
        <text>XTP + H2O = XMP + diphosphate + H(+)</text>
        <dbReference type="Rhea" id="RHEA:28610"/>
        <dbReference type="ChEBI" id="CHEBI:15377"/>
        <dbReference type="ChEBI" id="CHEBI:15378"/>
        <dbReference type="ChEBI" id="CHEBI:33019"/>
        <dbReference type="ChEBI" id="CHEBI:57464"/>
        <dbReference type="ChEBI" id="CHEBI:61314"/>
        <dbReference type="EC" id="3.6.1.66"/>
    </reaction>
</comment>
<feature type="active site" description="Proton acceptor" evidence="10">
    <location>
        <position position="71"/>
    </location>
</feature>
<organism evidence="12 13">
    <name type="scientific">Slackia exigua (strain ATCC 700122 / DSM 15923 / CIP 105133 / JCM 11022 / KCTC 5966 / S-7)</name>
    <dbReference type="NCBI Taxonomy" id="649764"/>
    <lineage>
        <taxon>Bacteria</taxon>
        <taxon>Bacillati</taxon>
        <taxon>Actinomycetota</taxon>
        <taxon>Coriobacteriia</taxon>
        <taxon>Eggerthellales</taxon>
        <taxon>Eggerthellaceae</taxon>
        <taxon>Slackia</taxon>
    </lineage>
</organism>
<evidence type="ECO:0000256" key="6">
    <source>
        <dbReference type="ARBA" id="ARBA00022842"/>
    </source>
</evidence>
<comment type="catalytic activity">
    <reaction evidence="10">
        <text>ITP + H2O = IMP + diphosphate + H(+)</text>
        <dbReference type="Rhea" id="RHEA:29399"/>
        <dbReference type="ChEBI" id="CHEBI:15377"/>
        <dbReference type="ChEBI" id="CHEBI:15378"/>
        <dbReference type="ChEBI" id="CHEBI:33019"/>
        <dbReference type="ChEBI" id="CHEBI:58053"/>
        <dbReference type="ChEBI" id="CHEBI:61402"/>
        <dbReference type="EC" id="3.6.1.66"/>
    </reaction>
</comment>
<dbReference type="Proteomes" id="UP000006001">
    <property type="component" value="Unassembled WGS sequence"/>
</dbReference>
<feature type="binding site" evidence="10">
    <location>
        <begin position="9"/>
        <end position="14"/>
    </location>
    <ligand>
        <name>substrate</name>
    </ligand>
</feature>
<dbReference type="eggNOG" id="COG0127">
    <property type="taxonomic scope" value="Bacteria"/>
</dbReference>
<dbReference type="FunFam" id="3.90.950.10:FF:000001">
    <property type="entry name" value="dITP/XTP pyrophosphatase"/>
    <property type="match status" value="1"/>
</dbReference>
<feature type="binding site" evidence="10">
    <location>
        <position position="71"/>
    </location>
    <ligand>
        <name>Mg(2+)</name>
        <dbReference type="ChEBI" id="CHEBI:18420"/>
    </ligand>
</feature>
<evidence type="ECO:0000313" key="12">
    <source>
        <dbReference type="EMBL" id="EEZ60780.1"/>
    </source>
</evidence>
<feature type="binding site" evidence="10">
    <location>
        <begin position="154"/>
        <end position="157"/>
    </location>
    <ligand>
        <name>substrate</name>
    </ligand>
</feature>
<dbReference type="HAMAP" id="MF_01405">
    <property type="entry name" value="Non_canon_purine_NTPase"/>
    <property type="match status" value="1"/>
</dbReference>
<evidence type="ECO:0000256" key="1">
    <source>
        <dbReference type="ARBA" id="ARBA00008023"/>
    </source>
</evidence>
<dbReference type="PANTHER" id="PTHR11067">
    <property type="entry name" value="INOSINE TRIPHOSPHATE PYROPHOSPHATASE/HAM1 PROTEIN"/>
    <property type="match status" value="1"/>
</dbReference>
<gene>
    <name evidence="12" type="primary">rdgB</name>
    <name evidence="12" type="ORF">HMPREF0762_01588</name>
</gene>
<keyword evidence="3 10" id="KW-0479">Metal-binding</keyword>
<dbReference type="SUPFAM" id="SSF52972">
    <property type="entry name" value="ITPase-like"/>
    <property type="match status" value="1"/>
</dbReference>
<dbReference type="HOGENOM" id="CLU_082080_0_2_11"/>
<dbReference type="GO" id="GO:0009117">
    <property type="term" value="P:nucleotide metabolic process"/>
    <property type="evidence" value="ECO:0007669"/>
    <property type="project" value="UniProtKB-KW"/>
</dbReference>
<dbReference type="OrthoDB" id="9807456at2"/>
<keyword evidence="5 10" id="KW-0378">Hydrolase</keyword>
<dbReference type="InterPro" id="IPR002637">
    <property type="entry name" value="RdgB/HAM1"/>
</dbReference>
<dbReference type="GO" id="GO:0017111">
    <property type="term" value="F:ribonucleoside triphosphate phosphatase activity"/>
    <property type="evidence" value="ECO:0007669"/>
    <property type="project" value="InterPro"/>
</dbReference>
<dbReference type="Gene3D" id="3.90.950.10">
    <property type="match status" value="1"/>
</dbReference>
<dbReference type="RefSeq" id="WP_006362849.1">
    <property type="nucleotide sequence ID" value="NZ_GG700631.1"/>
</dbReference>
<comment type="caution">
    <text evidence="10">Lacks conserved residue(s) required for the propagation of feature annotation.</text>
</comment>
<feature type="binding site" evidence="10">
    <location>
        <begin position="184"/>
        <end position="185"/>
    </location>
    <ligand>
        <name>substrate</name>
    </ligand>
</feature>
<comment type="similarity">
    <text evidence="1 10 11">Belongs to the HAM1 NTPase family.</text>
</comment>
<dbReference type="PANTHER" id="PTHR11067:SF9">
    <property type="entry name" value="INOSINE TRIPHOSPHATE PYROPHOSPHATASE"/>
    <property type="match status" value="1"/>
</dbReference>
<keyword evidence="7 10" id="KW-0546">Nucleotide metabolism</keyword>
<dbReference type="InterPro" id="IPR020922">
    <property type="entry name" value="dITP/XTP_pyrophosphatase"/>
</dbReference>
<dbReference type="GeneID" id="85008297"/>
<dbReference type="AlphaFoldDB" id="D0WIB3"/>
<comment type="cofactor">
    <cofactor evidence="10">
        <name>Mg(2+)</name>
        <dbReference type="ChEBI" id="CHEBI:18420"/>
    </cofactor>
    <text evidence="10">Binds 1 Mg(2+) ion per subunit.</text>
</comment>
<comment type="function">
    <text evidence="10">Pyrophosphatase that catalyzes the hydrolysis of nucleoside triphosphates to their monophosphate derivatives, with a high preference for the non-canonical purine nucleotides XTP (xanthosine triphosphate), dITP (deoxyinosine triphosphate) and ITP. Seems to function as a house-cleaning enzyme that removes non-canonical purine nucleotides from the nucleotide pool, thus preventing their incorporation into DNA/RNA and avoiding chromosomal lesions.</text>
</comment>
<accession>D0WIB3</accession>
<comment type="catalytic activity">
    <reaction evidence="8 10">
        <text>dITP + H2O = dIMP + diphosphate + H(+)</text>
        <dbReference type="Rhea" id="RHEA:28342"/>
        <dbReference type="ChEBI" id="CHEBI:15377"/>
        <dbReference type="ChEBI" id="CHEBI:15378"/>
        <dbReference type="ChEBI" id="CHEBI:33019"/>
        <dbReference type="ChEBI" id="CHEBI:61194"/>
        <dbReference type="ChEBI" id="CHEBI:61382"/>
        <dbReference type="EC" id="3.6.1.66"/>
    </reaction>
</comment>
<evidence type="ECO:0000256" key="3">
    <source>
        <dbReference type="ARBA" id="ARBA00022723"/>
    </source>
</evidence>
<dbReference type="GO" id="GO:0000166">
    <property type="term" value="F:nucleotide binding"/>
    <property type="evidence" value="ECO:0007669"/>
    <property type="project" value="UniProtKB-KW"/>
</dbReference>
<evidence type="ECO:0000256" key="11">
    <source>
        <dbReference type="RuleBase" id="RU003781"/>
    </source>
</evidence>
<dbReference type="GO" id="GO:0046872">
    <property type="term" value="F:metal ion binding"/>
    <property type="evidence" value="ECO:0007669"/>
    <property type="project" value="UniProtKB-KW"/>
</dbReference>
<comment type="subunit">
    <text evidence="2 10">Homodimer.</text>
</comment>
<dbReference type="STRING" id="649764.HMPREF0762_01588"/>
<dbReference type="GO" id="GO:0009146">
    <property type="term" value="P:purine nucleoside triphosphate catabolic process"/>
    <property type="evidence" value="ECO:0007669"/>
    <property type="project" value="UniProtKB-UniRule"/>
</dbReference>
<evidence type="ECO:0000256" key="5">
    <source>
        <dbReference type="ARBA" id="ARBA00022801"/>
    </source>
</evidence>
<reference evidence="12" key="1">
    <citation type="submission" date="2009-10" db="EMBL/GenBank/DDBJ databases">
        <authorList>
            <person name="Weinstock G."/>
            <person name="Sodergren E."/>
            <person name="Clifton S."/>
            <person name="Fulton L."/>
            <person name="Fulton B."/>
            <person name="Courtney L."/>
            <person name="Fronick C."/>
            <person name="Harrison M."/>
            <person name="Strong C."/>
            <person name="Farmer C."/>
            <person name="Delahaunty K."/>
            <person name="Markovic C."/>
            <person name="Hall O."/>
            <person name="Minx P."/>
            <person name="Tomlinson C."/>
            <person name="Mitreva M."/>
            <person name="Nelson J."/>
            <person name="Hou S."/>
            <person name="Wollam A."/>
            <person name="Pepin K.H."/>
            <person name="Johnson M."/>
            <person name="Bhonagiri V."/>
            <person name="Nash W.E."/>
            <person name="Warren W."/>
            <person name="Chinwalla A."/>
            <person name="Mardis E.R."/>
            <person name="Wilson R.K."/>
        </authorList>
    </citation>
    <scope>NUCLEOTIDE SEQUENCE [LARGE SCALE GENOMIC DNA]</scope>
    <source>
        <strain evidence="12">ATCC 700122</strain>
    </source>
</reference>
<proteinExistence type="inferred from homology"/>
<keyword evidence="4 10" id="KW-0547">Nucleotide-binding</keyword>
<dbReference type="EMBL" id="ACUX02000016">
    <property type="protein sequence ID" value="EEZ60780.1"/>
    <property type="molecule type" value="Genomic_DNA"/>
</dbReference>
<feature type="binding site" evidence="10">
    <location>
        <position position="72"/>
    </location>
    <ligand>
        <name>substrate</name>
    </ligand>
</feature>
<evidence type="ECO:0000256" key="7">
    <source>
        <dbReference type="ARBA" id="ARBA00023080"/>
    </source>
</evidence>
<dbReference type="GO" id="GO:0036220">
    <property type="term" value="F:ITP diphosphatase activity"/>
    <property type="evidence" value="ECO:0007669"/>
    <property type="project" value="UniProtKB-UniRule"/>
</dbReference>
<comment type="caution">
    <text evidence="12">The sequence shown here is derived from an EMBL/GenBank/DDBJ whole genome shotgun (WGS) entry which is preliminary data.</text>
</comment>
<dbReference type="GO" id="GO:0036222">
    <property type="term" value="F:XTP diphosphatase activity"/>
    <property type="evidence" value="ECO:0007669"/>
    <property type="project" value="UniProtKB-UniRule"/>
</dbReference>